<reference evidence="1" key="1">
    <citation type="submission" date="2022-10" db="EMBL/GenBank/DDBJ databases">
        <title>Culturing micro-colonial fungi from biological soil crusts in the Mojave desert and describing Neophaeococcomyces mojavensis, and introducing the new genera and species Taxawa tesnikishii.</title>
        <authorList>
            <person name="Kurbessoian T."/>
            <person name="Stajich J.E."/>
        </authorList>
    </citation>
    <scope>NUCLEOTIDE SEQUENCE</scope>
    <source>
        <strain evidence="1">JES_112</strain>
    </source>
</reference>
<comment type="caution">
    <text evidence="1">The sequence shown here is derived from an EMBL/GenBank/DDBJ whole genome shotgun (WGS) entry which is preliminary data.</text>
</comment>
<dbReference type="EMBL" id="JAPDRQ010000040">
    <property type="protein sequence ID" value="KAJ9659417.1"/>
    <property type="molecule type" value="Genomic_DNA"/>
</dbReference>
<protein>
    <submittedName>
        <fullName evidence="1">Uncharacterized protein</fullName>
    </submittedName>
</protein>
<evidence type="ECO:0000313" key="2">
    <source>
        <dbReference type="Proteomes" id="UP001172386"/>
    </source>
</evidence>
<name>A0ACC3AC77_9EURO</name>
<evidence type="ECO:0000313" key="1">
    <source>
        <dbReference type="EMBL" id="KAJ9659417.1"/>
    </source>
</evidence>
<accession>A0ACC3AC77</accession>
<proteinExistence type="predicted"/>
<dbReference type="Proteomes" id="UP001172386">
    <property type="component" value="Unassembled WGS sequence"/>
</dbReference>
<organism evidence="1 2">
    <name type="scientific">Neophaeococcomyces mojaviensis</name>
    <dbReference type="NCBI Taxonomy" id="3383035"/>
    <lineage>
        <taxon>Eukaryota</taxon>
        <taxon>Fungi</taxon>
        <taxon>Dikarya</taxon>
        <taxon>Ascomycota</taxon>
        <taxon>Pezizomycotina</taxon>
        <taxon>Eurotiomycetes</taxon>
        <taxon>Chaetothyriomycetidae</taxon>
        <taxon>Chaetothyriales</taxon>
        <taxon>Chaetothyriales incertae sedis</taxon>
        <taxon>Neophaeococcomyces</taxon>
    </lineage>
</organism>
<gene>
    <name evidence="1" type="ORF">H2198_003146</name>
</gene>
<sequence>MSDTPTDTRIFVLYNAKASLLGKLSYSYRKICAPADDSPCAACDLTHGGLKLQESEEWKLTKSKIPATVEQRHIDELTTELRDFVKTKELSYPLVLGQKADGPLQLLLTAQDLAGVSKDHSAFLSLLNAKAKENGVPLRHSGNL</sequence>
<keyword evidence="2" id="KW-1185">Reference proteome</keyword>